<dbReference type="Pfam" id="PF00072">
    <property type="entry name" value="Response_reg"/>
    <property type="match status" value="1"/>
</dbReference>
<dbReference type="PANTHER" id="PTHR44591:SF25">
    <property type="entry name" value="CHEMOTAXIS TWO-COMPONENT RESPONSE REGULATOR"/>
    <property type="match status" value="1"/>
</dbReference>
<dbReference type="CDD" id="cd00156">
    <property type="entry name" value="REC"/>
    <property type="match status" value="1"/>
</dbReference>
<dbReference type="PROSITE" id="PS50110">
    <property type="entry name" value="RESPONSE_REGULATORY"/>
    <property type="match status" value="1"/>
</dbReference>
<feature type="modified residue" description="4-aspartylphosphate" evidence="2">
    <location>
        <position position="52"/>
    </location>
</feature>
<dbReference type="InterPro" id="IPR011006">
    <property type="entry name" value="CheY-like_superfamily"/>
</dbReference>
<dbReference type="PANTHER" id="PTHR44591">
    <property type="entry name" value="STRESS RESPONSE REGULATOR PROTEIN 1"/>
    <property type="match status" value="1"/>
</dbReference>
<dbReference type="InterPro" id="IPR025497">
    <property type="entry name" value="PatA-like_N"/>
</dbReference>
<dbReference type="GO" id="GO:0000160">
    <property type="term" value="P:phosphorelay signal transduction system"/>
    <property type="evidence" value="ECO:0007669"/>
    <property type="project" value="InterPro"/>
</dbReference>
<dbReference type="Proteomes" id="UP000199400">
    <property type="component" value="Unassembled WGS sequence"/>
</dbReference>
<evidence type="ECO:0000313" key="4">
    <source>
        <dbReference type="EMBL" id="SFE94023.1"/>
    </source>
</evidence>
<dbReference type="InterPro" id="IPR001789">
    <property type="entry name" value="Sig_transdc_resp-reg_receiver"/>
</dbReference>
<dbReference type="SMART" id="SM00448">
    <property type="entry name" value="REC"/>
    <property type="match status" value="1"/>
</dbReference>
<keyword evidence="1 2" id="KW-0597">Phosphoprotein</keyword>
<evidence type="ECO:0000256" key="2">
    <source>
        <dbReference type="PROSITE-ProRule" id="PRU00169"/>
    </source>
</evidence>
<evidence type="ECO:0000256" key="1">
    <source>
        <dbReference type="ARBA" id="ARBA00022553"/>
    </source>
</evidence>
<gene>
    <name evidence="4" type="ORF">SAMN02745121_06144</name>
</gene>
<protein>
    <recommendedName>
        <fullName evidence="3">Response regulatory domain-containing protein</fullName>
    </recommendedName>
</protein>
<keyword evidence="5" id="KW-1185">Reference proteome</keyword>
<dbReference type="SUPFAM" id="SSF52172">
    <property type="entry name" value="CheY-like"/>
    <property type="match status" value="1"/>
</dbReference>
<dbReference type="EMBL" id="FOMX01000023">
    <property type="protein sequence ID" value="SFE94023.1"/>
    <property type="molecule type" value="Genomic_DNA"/>
</dbReference>
<organism evidence="4 5">
    <name type="scientific">Nannocystis exedens</name>
    <dbReference type="NCBI Taxonomy" id="54"/>
    <lineage>
        <taxon>Bacteria</taxon>
        <taxon>Pseudomonadati</taxon>
        <taxon>Myxococcota</taxon>
        <taxon>Polyangia</taxon>
        <taxon>Nannocystales</taxon>
        <taxon>Nannocystaceae</taxon>
        <taxon>Nannocystis</taxon>
    </lineage>
</organism>
<dbReference type="Pfam" id="PF14332">
    <property type="entry name" value="DUF4388"/>
    <property type="match status" value="1"/>
</dbReference>
<evidence type="ECO:0000259" key="3">
    <source>
        <dbReference type="PROSITE" id="PS50110"/>
    </source>
</evidence>
<dbReference type="STRING" id="54.SAMN02745121_06144"/>
<dbReference type="InterPro" id="IPR050595">
    <property type="entry name" value="Bact_response_regulator"/>
</dbReference>
<feature type="domain" description="Response regulatory" evidence="3">
    <location>
        <begin position="3"/>
        <end position="117"/>
    </location>
</feature>
<proteinExistence type="predicted"/>
<name>A0A1I2EMT5_9BACT</name>
<accession>A0A1I2EMT5</accession>
<evidence type="ECO:0000313" key="5">
    <source>
        <dbReference type="Proteomes" id="UP000199400"/>
    </source>
</evidence>
<dbReference type="Gene3D" id="3.40.50.2300">
    <property type="match status" value="1"/>
</dbReference>
<sequence length="378" mass="40071">MASVFIVDDDSQIRSALTRELEGRGFEVASAGSVHSALAALAKHPTDVVLTDLRLGGPDGLDLLKLLPSVSRRTRTILMSAHATARDHQLATELGAVDILLKPFSSAELLRSIQKAIDCETGFQGSVHGLSLVDMAQMFHLSQRSVTIVITHADQPPSKIHFRHGEIIDAEHGSASGCSALRAILASSSGTLHTTSLEEGVVPTIDAPFDQLLLASLTQLDEELHESRRAEAAQTVFELDAVVDDEPSSPPPAAPDAARVPAVDAACRRFSESVDGALACAVVDLARGVLLGHHQRRHGPVPLTEAALAAAGVDLFGGRLALGRLQEVQLTAGEHYIFAKRLAGRDWALILCTDRSISIGLGWAQLRAQIGLVEALAP</sequence>
<reference evidence="5" key="1">
    <citation type="submission" date="2016-10" db="EMBL/GenBank/DDBJ databases">
        <authorList>
            <person name="Varghese N."/>
            <person name="Submissions S."/>
        </authorList>
    </citation>
    <scope>NUCLEOTIDE SEQUENCE [LARGE SCALE GENOMIC DNA]</scope>
    <source>
        <strain evidence="5">ATCC 25963</strain>
    </source>
</reference>
<dbReference type="AlphaFoldDB" id="A0A1I2EMT5"/>